<dbReference type="InterPro" id="IPR002885">
    <property type="entry name" value="PPR_rpt"/>
</dbReference>
<dbReference type="Pfam" id="PF16953">
    <property type="entry name" value="PRORP"/>
    <property type="match status" value="1"/>
</dbReference>
<feature type="domain" description="PROP1-like PPR" evidence="12">
    <location>
        <begin position="35"/>
        <end position="247"/>
    </location>
</feature>
<keyword evidence="3" id="KW-0479">Metal-binding</keyword>
<dbReference type="AlphaFoldDB" id="A0A8T1VRD9"/>
<dbReference type="CDD" id="cd18718">
    <property type="entry name" value="PIN_PRORP"/>
    <property type="match status" value="1"/>
</dbReference>
<organism evidence="13 14">
    <name type="scientific">Phytophthora pseudosyringae</name>
    <dbReference type="NCBI Taxonomy" id="221518"/>
    <lineage>
        <taxon>Eukaryota</taxon>
        <taxon>Sar</taxon>
        <taxon>Stramenopiles</taxon>
        <taxon>Oomycota</taxon>
        <taxon>Peronosporomycetes</taxon>
        <taxon>Peronosporales</taxon>
        <taxon>Peronosporaceae</taxon>
        <taxon>Phytophthora</taxon>
    </lineage>
</organism>
<evidence type="ECO:0000259" key="11">
    <source>
        <dbReference type="Pfam" id="PF16953"/>
    </source>
</evidence>
<evidence type="ECO:0000256" key="8">
    <source>
        <dbReference type="ARBA" id="ARBA00023128"/>
    </source>
</evidence>
<keyword evidence="7" id="KW-0809">Transit peptide</keyword>
<evidence type="ECO:0000256" key="9">
    <source>
        <dbReference type="PROSITE-ProRule" id="PRU00708"/>
    </source>
</evidence>
<gene>
    <name evidence="13" type="ORF">PHYPSEUDO_004693</name>
</gene>
<dbReference type="PROSITE" id="PS51375">
    <property type="entry name" value="PPR"/>
    <property type="match status" value="1"/>
</dbReference>
<comment type="caution">
    <text evidence="13">The sequence shown here is derived from an EMBL/GenBank/DDBJ whole genome shotgun (WGS) entry which is preliminary data.</text>
</comment>
<keyword evidence="5" id="KW-0378">Hydrolase</keyword>
<evidence type="ECO:0000313" key="14">
    <source>
        <dbReference type="Proteomes" id="UP000694044"/>
    </source>
</evidence>
<protein>
    <submittedName>
        <fullName evidence="13">Uncharacterized protein</fullName>
    </submittedName>
</protein>
<evidence type="ECO:0000256" key="6">
    <source>
        <dbReference type="ARBA" id="ARBA00022833"/>
    </source>
</evidence>
<evidence type="ECO:0000256" key="4">
    <source>
        <dbReference type="ARBA" id="ARBA00022737"/>
    </source>
</evidence>
<keyword evidence="4" id="KW-0677">Repeat</keyword>
<dbReference type="PANTHER" id="PTHR13547:SF1">
    <property type="entry name" value="MITOCHONDRIAL RIBONUCLEASE P CATALYTIC SUBUNIT"/>
    <property type="match status" value="1"/>
</dbReference>
<name>A0A8T1VRD9_9STRA</name>
<reference evidence="13" key="1">
    <citation type="submission" date="2021-02" db="EMBL/GenBank/DDBJ databases">
        <authorList>
            <person name="Palmer J.M."/>
        </authorList>
    </citation>
    <scope>NUCLEOTIDE SEQUENCE</scope>
    <source>
        <strain evidence="13">SCRP734</strain>
    </source>
</reference>
<evidence type="ECO:0000256" key="2">
    <source>
        <dbReference type="ARBA" id="ARBA00007626"/>
    </source>
</evidence>
<dbReference type="Proteomes" id="UP000694044">
    <property type="component" value="Unassembled WGS sequence"/>
</dbReference>
<keyword evidence="6" id="KW-0862">Zinc</keyword>
<evidence type="ECO:0000256" key="3">
    <source>
        <dbReference type="ARBA" id="ARBA00022723"/>
    </source>
</evidence>
<evidence type="ECO:0000256" key="1">
    <source>
        <dbReference type="ARBA" id="ARBA00004173"/>
    </source>
</evidence>
<dbReference type="InterPro" id="IPR031595">
    <property type="entry name" value="PRORP_C"/>
</dbReference>
<evidence type="ECO:0000256" key="7">
    <source>
        <dbReference type="ARBA" id="ARBA00022946"/>
    </source>
</evidence>
<accession>A0A8T1VRD9</accession>
<evidence type="ECO:0000256" key="10">
    <source>
        <dbReference type="SAM" id="MobiDB-lite"/>
    </source>
</evidence>
<dbReference type="GO" id="GO:0004526">
    <property type="term" value="F:ribonuclease P activity"/>
    <property type="evidence" value="ECO:0007669"/>
    <property type="project" value="TreeGrafter"/>
</dbReference>
<keyword evidence="8" id="KW-0496">Mitochondrion</keyword>
<comment type="subcellular location">
    <subcellularLocation>
        <location evidence="1">Mitochondrion</location>
    </subcellularLocation>
</comment>
<evidence type="ECO:0000256" key="5">
    <source>
        <dbReference type="ARBA" id="ARBA00022801"/>
    </source>
</evidence>
<sequence>MASHAGSKRPAEAAAAPDGVEPARKLTKMQRRRERHQTPAEKIENQYRIQVQTCAQQNDAARALEVYAQMKSEGVNVVPYIYNMVINVCSKAEDPAAFKTGAYKVYQDMKRASADSKQKKKSESGEPMYSAMVKLCSKAQDFEACETIIAEMEAAKVEPKLRTFGPLLQAHSDAGNLDKCIWVHEKLLSHELELTEDDHVALLRGCVKAGNAERFYAFLDSFIDEIWQPSPSTWGVLKDWFSSEAAQVDGRKWKITEGTVSKEGVCSVTGDRLQSVELSPELTTALLAKIEKLVRTDEKRMAQWDEFKQWLEKFGPFDVVIDAANVGYCNQNFEGGGFNNAQIELMVQHYEAQGKKVLVVLHERRTSDEQVPPEHRAQLAQWRASRTMFNCQTGNNDDWYWLFAAVKLGGRTLMVSNDEMRDHHFQMIHNRAFGRWKERHQVHYQVHGRRVTVDEPLPYSARPQRVGKNWHFPSRAADDSTTETAAQVAGRTWLCVELAA</sequence>
<keyword evidence="14" id="KW-1185">Reference proteome</keyword>
<dbReference type="GO" id="GO:0046872">
    <property type="term" value="F:metal ion binding"/>
    <property type="evidence" value="ECO:0007669"/>
    <property type="project" value="UniProtKB-KW"/>
</dbReference>
<dbReference type="PANTHER" id="PTHR13547">
    <property type="match status" value="1"/>
</dbReference>
<dbReference type="InterPro" id="IPR033443">
    <property type="entry name" value="PROP1-like_PPR_dom"/>
</dbReference>
<dbReference type="EMBL" id="JAGDFM010000202">
    <property type="protein sequence ID" value="KAG7382613.1"/>
    <property type="molecule type" value="Genomic_DNA"/>
</dbReference>
<feature type="repeat" description="PPR" evidence="9">
    <location>
        <begin position="125"/>
        <end position="159"/>
    </location>
</feature>
<feature type="region of interest" description="Disordered" evidence="10">
    <location>
        <begin position="1"/>
        <end position="38"/>
    </location>
</feature>
<dbReference type="OrthoDB" id="46913at2759"/>
<proteinExistence type="inferred from homology"/>
<feature type="compositionally biased region" description="Basic residues" evidence="10">
    <location>
        <begin position="25"/>
        <end position="35"/>
    </location>
</feature>
<dbReference type="NCBIfam" id="TIGR00756">
    <property type="entry name" value="PPR"/>
    <property type="match status" value="1"/>
</dbReference>
<evidence type="ECO:0000313" key="13">
    <source>
        <dbReference type="EMBL" id="KAG7382613.1"/>
    </source>
</evidence>
<dbReference type="GO" id="GO:0001682">
    <property type="term" value="P:tRNA 5'-leader removal"/>
    <property type="evidence" value="ECO:0007669"/>
    <property type="project" value="TreeGrafter"/>
</dbReference>
<dbReference type="InterPro" id="IPR033495">
    <property type="entry name" value="MRPP3_PIN_dom"/>
</dbReference>
<evidence type="ECO:0000259" key="12">
    <source>
        <dbReference type="Pfam" id="PF17177"/>
    </source>
</evidence>
<feature type="domain" description="PRORP" evidence="11">
    <location>
        <begin position="261"/>
        <end position="495"/>
    </location>
</feature>
<dbReference type="GO" id="GO:0005739">
    <property type="term" value="C:mitochondrion"/>
    <property type="evidence" value="ECO:0007669"/>
    <property type="project" value="UniProtKB-SubCell"/>
</dbReference>
<comment type="similarity">
    <text evidence="2">Belongs to the PPR family. P subfamily.</text>
</comment>
<dbReference type="Pfam" id="PF17177">
    <property type="entry name" value="PPR_long"/>
    <property type="match status" value="1"/>
</dbReference>